<dbReference type="AlphaFoldDB" id="A0A915KZU3"/>
<evidence type="ECO:0000313" key="1">
    <source>
        <dbReference type="Proteomes" id="UP000887565"/>
    </source>
</evidence>
<dbReference type="WBParaSite" id="nRc.2.0.1.t44463-RA">
    <property type="protein sequence ID" value="nRc.2.0.1.t44463-RA"/>
    <property type="gene ID" value="nRc.2.0.1.g44463"/>
</dbReference>
<protein>
    <submittedName>
        <fullName evidence="2">Uncharacterized protein</fullName>
    </submittedName>
</protein>
<organism evidence="1 2">
    <name type="scientific">Romanomermis culicivorax</name>
    <name type="common">Nematode worm</name>
    <dbReference type="NCBI Taxonomy" id="13658"/>
    <lineage>
        <taxon>Eukaryota</taxon>
        <taxon>Metazoa</taxon>
        <taxon>Ecdysozoa</taxon>
        <taxon>Nematoda</taxon>
        <taxon>Enoplea</taxon>
        <taxon>Dorylaimia</taxon>
        <taxon>Mermithida</taxon>
        <taxon>Mermithoidea</taxon>
        <taxon>Mermithidae</taxon>
        <taxon>Romanomermis</taxon>
    </lineage>
</organism>
<reference evidence="2" key="1">
    <citation type="submission" date="2022-11" db="UniProtKB">
        <authorList>
            <consortium name="WormBaseParasite"/>
        </authorList>
    </citation>
    <scope>IDENTIFICATION</scope>
</reference>
<evidence type="ECO:0000313" key="2">
    <source>
        <dbReference type="WBParaSite" id="nRc.2.0.1.t44463-RA"/>
    </source>
</evidence>
<name>A0A915KZU3_ROMCU</name>
<accession>A0A915KZU3</accession>
<sequence>MQYHIVTFLVVQIETRGVITYGIVRLAGAEFPGLDDWEQNIVNISVLGRSKLCMQGKCTSPYGYTRAERQQTYDVALDRSSLNMCKKLAEQADTLLVYHHVFVKQILA</sequence>
<dbReference type="Proteomes" id="UP000887565">
    <property type="component" value="Unplaced"/>
</dbReference>
<proteinExistence type="predicted"/>
<keyword evidence="1" id="KW-1185">Reference proteome</keyword>